<feature type="compositionally biased region" description="Basic and acidic residues" evidence="5">
    <location>
        <begin position="380"/>
        <end position="390"/>
    </location>
</feature>
<dbReference type="Proteomes" id="UP001149165">
    <property type="component" value="Unassembled WGS sequence"/>
</dbReference>
<keyword evidence="3 6" id="KW-1133">Transmembrane helix</keyword>
<dbReference type="InterPro" id="IPR005178">
    <property type="entry name" value="Ostalpha/TMEM184C"/>
</dbReference>
<gene>
    <name evidence="7" type="ORF">N7456_009586</name>
</gene>
<feature type="transmembrane region" description="Helical" evidence="6">
    <location>
        <begin position="164"/>
        <end position="184"/>
    </location>
</feature>
<keyword evidence="4 6" id="KW-0472">Membrane</keyword>
<dbReference type="EMBL" id="JAPQKH010000006">
    <property type="protein sequence ID" value="KAJ5093725.1"/>
    <property type="molecule type" value="Genomic_DNA"/>
</dbReference>
<feature type="compositionally biased region" description="Basic and acidic residues" evidence="5">
    <location>
        <begin position="411"/>
        <end position="421"/>
    </location>
</feature>
<dbReference type="Pfam" id="PF03619">
    <property type="entry name" value="Solute_trans_a"/>
    <property type="match status" value="1"/>
</dbReference>
<protein>
    <recommendedName>
        <fullName evidence="9">Organic solute transporter Ost-alpha</fullName>
    </recommendedName>
</protein>
<evidence type="ECO:0000256" key="4">
    <source>
        <dbReference type="ARBA" id="ARBA00023136"/>
    </source>
</evidence>
<comment type="subcellular location">
    <subcellularLocation>
        <location evidence="1">Membrane</location>
        <topology evidence="1">Multi-pass membrane protein</topology>
    </subcellularLocation>
</comment>
<evidence type="ECO:0000256" key="5">
    <source>
        <dbReference type="SAM" id="MobiDB-lite"/>
    </source>
</evidence>
<evidence type="ECO:0000256" key="2">
    <source>
        <dbReference type="ARBA" id="ARBA00022692"/>
    </source>
</evidence>
<evidence type="ECO:0000256" key="1">
    <source>
        <dbReference type="ARBA" id="ARBA00004141"/>
    </source>
</evidence>
<dbReference type="AlphaFoldDB" id="A0A9W9F4X7"/>
<feature type="region of interest" description="Disordered" evidence="5">
    <location>
        <begin position="380"/>
        <end position="421"/>
    </location>
</feature>
<keyword evidence="8" id="KW-1185">Reference proteome</keyword>
<name>A0A9W9F4X7_9EURO</name>
<feature type="region of interest" description="Disordered" evidence="5">
    <location>
        <begin position="461"/>
        <end position="523"/>
    </location>
</feature>
<dbReference type="SMART" id="SM01417">
    <property type="entry name" value="Solute_trans_a"/>
    <property type="match status" value="1"/>
</dbReference>
<keyword evidence="2 6" id="KW-0812">Transmembrane</keyword>
<evidence type="ECO:0008006" key="9">
    <source>
        <dbReference type="Google" id="ProtNLM"/>
    </source>
</evidence>
<feature type="transmembrane region" description="Helical" evidence="6">
    <location>
        <begin position="238"/>
        <end position="261"/>
    </location>
</feature>
<dbReference type="GO" id="GO:0016020">
    <property type="term" value="C:membrane"/>
    <property type="evidence" value="ECO:0007669"/>
    <property type="project" value="UniProtKB-SubCell"/>
</dbReference>
<organism evidence="7 8">
    <name type="scientific">Penicillium angulare</name>
    <dbReference type="NCBI Taxonomy" id="116970"/>
    <lineage>
        <taxon>Eukaryota</taxon>
        <taxon>Fungi</taxon>
        <taxon>Dikarya</taxon>
        <taxon>Ascomycota</taxon>
        <taxon>Pezizomycotina</taxon>
        <taxon>Eurotiomycetes</taxon>
        <taxon>Eurotiomycetidae</taxon>
        <taxon>Eurotiales</taxon>
        <taxon>Aspergillaceae</taxon>
        <taxon>Penicillium</taxon>
    </lineage>
</organism>
<dbReference type="OrthoDB" id="5348404at2759"/>
<feature type="transmembrane region" description="Helical" evidence="6">
    <location>
        <begin position="204"/>
        <end position="226"/>
    </location>
</feature>
<feature type="transmembrane region" description="Helical" evidence="6">
    <location>
        <begin position="83"/>
        <end position="107"/>
    </location>
</feature>
<feature type="transmembrane region" description="Helical" evidence="6">
    <location>
        <begin position="281"/>
        <end position="302"/>
    </location>
</feature>
<evidence type="ECO:0000313" key="8">
    <source>
        <dbReference type="Proteomes" id="UP001149165"/>
    </source>
</evidence>
<proteinExistence type="predicted"/>
<evidence type="ECO:0000256" key="6">
    <source>
        <dbReference type="SAM" id="Phobius"/>
    </source>
</evidence>
<feature type="transmembrane region" description="Helical" evidence="6">
    <location>
        <begin position="41"/>
        <end position="63"/>
    </location>
</feature>
<evidence type="ECO:0000313" key="7">
    <source>
        <dbReference type="EMBL" id="KAJ5093725.1"/>
    </source>
</evidence>
<sequence>MGALNYMMPRSSVFSQLTNSTCPMPTNLSEVEDPFLGNMTFYHFNMIVSGACTLLTCIIIFTLKMQHATHFSVPNEQVKIMRIINMLPAYSVLSFICICFPNSYVYFQGWTELFQGIALYAFHMLLIDFLGPTERRRDEFFGKLRVKKSFRKGQYREGLSWLKLSYYCTLQYPIVIFFCAIGQSVAQALDRYCLDSNAPAFAHIWLELIQNVSVTIAINAVIRFYANTKNYMKEHKPLMKLLSFKLMVGLIFLEQILFLVLEGSKVLKTTNQLSYADVHTGLPTMIICIQMVPFAIFIHFAFSVKPYLIKKPSGDSIEMLPEADENGRPVPRSYQGGTWGSHAWAAYLNPLELAMEVRSMYRTLHQIKVRKQPKIYKSDLEAEKLTGPDKLDEDAQERRPDSPDSIGYEQTPHDMTHHGRNDPYQQALEQSEPLMPQTAYPAQTHQTAEFYDTNQSTEYSAHPVPAVSAPSSYGTQLYDPPMNDEYQQGQWGQAQYIVPQHDQSPQHSPEHGQSPGHNGEPYR</sequence>
<dbReference type="PANTHER" id="PTHR23423">
    <property type="entry name" value="ORGANIC SOLUTE TRANSPORTER-RELATED"/>
    <property type="match status" value="1"/>
</dbReference>
<comment type="caution">
    <text evidence="7">The sequence shown here is derived from an EMBL/GenBank/DDBJ whole genome shotgun (WGS) entry which is preliminary data.</text>
</comment>
<reference evidence="7" key="1">
    <citation type="submission" date="2022-11" db="EMBL/GenBank/DDBJ databases">
        <authorList>
            <person name="Petersen C."/>
        </authorList>
    </citation>
    <scope>NUCLEOTIDE SEQUENCE</scope>
    <source>
        <strain evidence="7">IBT 30069</strain>
    </source>
</reference>
<reference evidence="7" key="2">
    <citation type="journal article" date="2023" name="IMA Fungus">
        <title>Comparative genomic study of the Penicillium genus elucidates a diverse pangenome and 15 lateral gene transfer events.</title>
        <authorList>
            <person name="Petersen C."/>
            <person name="Sorensen T."/>
            <person name="Nielsen M.R."/>
            <person name="Sondergaard T.E."/>
            <person name="Sorensen J.L."/>
            <person name="Fitzpatrick D.A."/>
            <person name="Frisvad J.C."/>
            <person name="Nielsen K.L."/>
        </authorList>
    </citation>
    <scope>NUCLEOTIDE SEQUENCE</scope>
    <source>
        <strain evidence="7">IBT 30069</strain>
    </source>
</reference>
<evidence type="ECO:0000256" key="3">
    <source>
        <dbReference type="ARBA" id="ARBA00022989"/>
    </source>
</evidence>
<feature type="transmembrane region" description="Helical" evidence="6">
    <location>
        <begin position="113"/>
        <end position="131"/>
    </location>
</feature>
<accession>A0A9W9F4X7</accession>